<dbReference type="RefSeq" id="WP_007481209.1">
    <property type="nucleotide sequence ID" value="NZ_JH724308.1"/>
</dbReference>
<dbReference type="GO" id="GO:0016787">
    <property type="term" value="F:hydrolase activity"/>
    <property type="evidence" value="ECO:0007669"/>
    <property type="project" value="UniProtKB-KW"/>
</dbReference>
<evidence type="ECO:0000256" key="3">
    <source>
        <dbReference type="ARBA" id="ARBA00022722"/>
    </source>
</evidence>
<dbReference type="InterPro" id="IPR050547">
    <property type="entry name" value="DEAD_box_RNA_helicases"/>
</dbReference>
<dbReference type="InterPro" id="IPR001650">
    <property type="entry name" value="Helicase_C-like"/>
</dbReference>
<dbReference type="GO" id="GO:0051607">
    <property type="term" value="P:defense response to virus"/>
    <property type="evidence" value="ECO:0007669"/>
    <property type="project" value="UniProtKB-KW"/>
</dbReference>
<dbReference type="PROSITE" id="PS51643">
    <property type="entry name" value="HD_CAS3"/>
    <property type="match status" value="1"/>
</dbReference>
<dbReference type="GO" id="GO:0046872">
    <property type="term" value="F:metal ion binding"/>
    <property type="evidence" value="ECO:0007669"/>
    <property type="project" value="UniProtKB-KW"/>
</dbReference>
<dbReference type="PANTHER" id="PTHR47963">
    <property type="entry name" value="DEAD-BOX ATP-DEPENDENT RNA HELICASE 47, MITOCHONDRIAL"/>
    <property type="match status" value="1"/>
</dbReference>
<keyword evidence="3" id="KW-0540">Nuclease</keyword>
<dbReference type="PATRIC" id="fig|997887.3.peg.3336"/>
<evidence type="ECO:0000256" key="5">
    <source>
        <dbReference type="ARBA" id="ARBA00022741"/>
    </source>
</evidence>
<keyword evidence="12" id="KW-1185">Reference proteome</keyword>
<dbReference type="InterPro" id="IPR006483">
    <property type="entry name" value="CRISPR-assoc_Cas3_HD"/>
</dbReference>
<dbReference type="InterPro" id="IPR006675">
    <property type="entry name" value="HDIG_dom"/>
</dbReference>
<dbReference type="CDD" id="cd09641">
    <property type="entry name" value="Cas3''_I"/>
    <property type="match status" value="1"/>
</dbReference>
<name>I8Y9B4_9BACE</name>
<keyword evidence="5" id="KW-0547">Nucleotide-binding</keyword>
<dbReference type="InterPro" id="IPR027417">
    <property type="entry name" value="P-loop_NTPase"/>
</dbReference>
<dbReference type="InterPro" id="IPR006674">
    <property type="entry name" value="HD_domain"/>
</dbReference>
<dbReference type="SUPFAM" id="SSF109604">
    <property type="entry name" value="HD-domain/PDEase-like"/>
    <property type="match status" value="1"/>
</dbReference>
<keyword evidence="8" id="KW-0067">ATP-binding</keyword>
<evidence type="ECO:0000256" key="4">
    <source>
        <dbReference type="ARBA" id="ARBA00022723"/>
    </source>
</evidence>
<keyword evidence="9" id="KW-0051">Antiviral defense</keyword>
<comment type="similarity">
    <text evidence="2">In the central section; belongs to the CRISPR-associated helicase Cas3 family.</text>
</comment>
<keyword evidence="4" id="KW-0479">Metal-binding</keyword>
<dbReference type="GO" id="GO:0003723">
    <property type="term" value="F:RNA binding"/>
    <property type="evidence" value="ECO:0007669"/>
    <property type="project" value="TreeGrafter"/>
</dbReference>
<organism evidence="11 12">
    <name type="scientific">Bacteroides salyersiae CL02T12C01</name>
    <dbReference type="NCBI Taxonomy" id="997887"/>
    <lineage>
        <taxon>Bacteria</taxon>
        <taxon>Pseudomonadati</taxon>
        <taxon>Bacteroidota</taxon>
        <taxon>Bacteroidia</taxon>
        <taxon>Bacteroidales</taxon>
        <taxon>Bacteroidaceae</taxon>
        <taxon>Bacteroides</taxon>
    </lineage>
</organism>
<dbReference type="InterPro" id="IPR054712">
    <property type="entry name" value="Cas3-like_dom"/>
</dbReference>
<evidence type="ECO:0000256" key="6">
    <source>
        <dbReference type="ARBA" id="ARBA00022801"/>
    </source>
</evidence>
<dbReference type="GO" id="GO:0005524">
    <property type="term" value="F:ATP binding"/>
    <property type="evidence" value="ECO:0007669"/>
    <property type="project" value="UniProtKB-KW"/>
</dbReference>
<reference evidence="11 12" key="1">
    <citation type="submission" date="2012-02" db="EMBL/GenBank/DDBJ databases">
        <title>The Genome Sequence of Bacteroides salyersiae CL02T12C01.</title>
        <authorList>
            <consortium name="The Broad Institute Genome Sequencing Platform"/>
            <person name="Earl A."/>
            <person name="Ward D."/>
            <person name="Feldgarden M."/>
            <person name="Gevers D."/>
            <person name="Zitomersky N.L."/>
            <person name="Coyne M.J."/>
            <person name="Comstock L.E."/>
            <person name="Young S.K."/>
            <person name="Zeng Q."/>
            <person name="Gargeya S."/>
            <person name="Fitzgerald M."/>
            <person name="Haas B."/>
            <person name="Abouelleil A."/>
            <person name="Alvarado L."/>
            <person name="Arachchi H.M."/>
            <person name="Berlin A."/>
            <person name="Chapman S.B."/>
            <person name="Gearin G."/>
            <person name="Goldberg J."/>
            <person name="Griggs A."/>
            <person name="Gujja S."/>
            <person name="Hansen M."/>
            <person name="Heiman D."/>
            <person name="Howarth C."/>
            <person name="Larimer J."/>
            <person name="Lui A."/>
            <person name="MacDonald P.J.P."/>
            <person name="McCowen C."/>
            <person name="Montmayeur A."/>
            <person name="Murphy C."/>
            <person name="Neiman D."/>
            <person name="Pearson M."/>
            <person name="Priest M."/>
            <person name="Roberts A."/>
            <person name="Saif S."/>
            <person name="Shea T."/>
            <person name="Sisk P."/>
            <person name="Stolte C."/>
            <person name="Sykes S."/>
            <person name="Wortman J."/>
            <person name="Nusbaum C."/>
            <person name="Birren B."/>
        </authorList>
    </citation>
    <scope>NUCLEOTIDE SEQUENCE [LARGE SCALE GENOMIC DNA]</scope>
    <source>
        <strain evidence="11 12">CL02T12C01</strain>
    </source>
</reference>
<dbReference type="AlphaFoldDB" id="I8Y9B4"/>
<evidence type="ECO:0000256" key="8">
    <source>
        <dbReference type="ARBA" id="ARBA00022840"/>
    </source>
</evidence>
<keyword evidence="7" id="KW-0347">Helicase</keyword>
<comment type="similarity">
    <text evidence="1">In the N-terminal section; belongs to the CRISPR-associated nuclease Cas3-HD family.</text>
</comment>
<dbReference type="Gene3D" id="1.10.3210.30">
    <property type="match status" value="1"/>
</dbReference>
<dbReference type="Proteomes" id="UP000005150">
    <property type="component" value="Unassembled WGS sequence"/>
</dbReference>
<sequence length="720" mass="81786">MSKYDSILAKSTKNGGTTLKVHLESVAQLAMLAARCMGMDPEIARLGALLHDIGKANPLFQQSLEQERTSFFCSGFPFRHEIASLFFLNLVDRALWDPVIDMIIAHHKSVSNDDRKKGILDLEDEYGDEILEYHLSDFSAWSMDALGILGELSFPGVTSETVITEQDARCAYDYALTHCGKKTKGWSVWKGLLMGADHLASATEEQKDRLPDLFTIPDLHFYNRQSELYPLSLIESDVTKRHSFVKAPTGAGKTDFLMKRCRGRIFYTLPFQASINAMYERIAHDLGDCVEDVRLLHSISQLVIEDNRIVEKAIQNKFGAAIKVLTPHQLAAIALGTKGYEAMLFDLQGCDIILDEIHTYSDMVQSIVLKMVEVMNHIGCRIHVGTATMPSVLEQAILQILGGRENVQYVELPVDVSDSFNRHIVHKADSFIELLPVIRQAVDEEQKILIVCNRVAHAQEIFKQIDELYPDTDKMLIHSRFKRKDRNRLEKELKEVYNASPHACVAVSTQVVEVSLDISFDVMITEAAPIDALIQRFGRINRKRNADTVGKYKPVYVIAPPEEDRECLPYSREVLQRSYDVLPQNALLREAELQSLIDRVYPQIKRINIGLDAVFVDGKWRLKELRHLPKSALIEMLDIDSVSCITQQDDESGKYEQAIEKERLLMEIPVRYNSLRWKKLKQLPIGSRPFVVPDAAYSSDKGLDFSKIGTEYYDTNYQML</sequence>
<protein>
    <submittedName>
        <fullName evidence="11">CRISPR-associated helicase cas3</fullName>
    </submittedName>
</protein>
<dbReference type="SMART" id="SM00490">
    <property type="entry name" value="HELICc"/>
    <property type="match status" value="1"/>
</dbReference>
<dbReference type="NCBIfam" id="TIGR01596">
    <property type="entry name" value="cas3_HD"/>
    <property type="match status" value="1"/>
</dbReference>
<dbReference type="Gene3D" id="3.40.50.300">
    <property type="entry name" value="P-loop containing nucleotide triphosphate hydrolases"/>
    <property type="match status" value="2"/>
</dbReference>
<dbReference type="HOGENOM" id="CLU_009347_1_0_10"/>
<dbReference type="InterPro" id="IPR006474">
    <property type="entry name" value="Helicase_Cas3_CRISPR-ass_core"/>
</dbReference>
<feature type="domain" description="HD Cas3-type" evidence="10">
    <location>
        <begin position="12"/>
        <end position="199"/>
    </location>
</feature>
<dbReference type="InterPro" id="IPR038257">
    <property type="entry name" value="CRISPR-assoc_Cas3_HD_sf"/>
</dbReference>
<evidence type="ECO:0000256" key="1">
    <source>
        <dbReference type="ARBA" id="ARBA00006847"/>
    </source>
</evidence>
<dbReference type="Pfam" id="PF22590">
    <property type="entry name" value="Cas3-like_C_2"/>
    <property type="match status" value="1"/>
</dbReference>
<dbReference type="SUPFAM" id="SSF52540">
    <property type="entry name" value="P-loop containing nucleoside triphosphate hydrolases"/>
    <property type="match status" value="1"/>
</dbReference>
<dbReference type="Pfam" id="PF00270">
    <property type="entry name" value="DEAD"/>
    <property type="match status" value="1"/>
</dbReference>
<evidence type="ECO:0000256" key="7">
    <source>
        <dbReference type="ARBA" id="ARBA00022806"/>
    </source>
</evidence>
<dbReference type="Pfam" id="PF01966">
    <property type="entry name" value="HD"/>
    <property type="match status" value="1"/>
</dbReference>
<dbReference type="InterPro" id="IPR011545">
    <property type="entry name" value="DEAD/DEAH_box_helicase_dom"/>
</dbReference>
<proteinExistence type="inferred from homology"/>
<dbReference type="PANTHER" id="PTHR47963:SF9">
    <property type="entry name" value="CRISPR-ASSOCIATED ENDONUCLEASE_HELICASE CAS3"/>
    <property type="match status" value="1"/>
</dbReference>
<comment type="caution">
    <text evidence="11">The sequence shown here is derived from an EMBL/GenBank/DDBJ whole genome shotgun (WGS) entry which is preliminary data.</text>
</comment>
<accession>I8Y9B4</accession>
<evidence type="ECO:0000313" key="11">
    <source>
        <dbReference type="EMBL" id="EIY59735.1"/>
    </source>
</evidence>
<dbReference type="GO" id="GO:0003724">
    <property type="term" value="F:RNA helicase activity"/>
    <property type="evidence" value="ECO:0007669"/>
    <property type="project" value="TreeGrafter"/>
</dbReference>
<evidence type="ECO:0000256" key="2">
    <source>
        <dbReference type="ARBA" id="ARBA00009046"/>
    </source>
</evidence>
<dbReference type="NCBIfam" id="TIGR01587">
    <property type="entry name" value="cas3_core"/>
    <property type="match status" value="1"/>
</dbReference>
<dbReference type="GO" id="GO:0004518">
    <property type="term" value="F:nuclease activity"/>
    <property type="evidence" value="ECO:0007669"/>
    <property type="project" value="UniProtKB-KW"/>
</dbReference>
<evidence type="ECO:0000256" key="9">
    <source>
        <dbReference type="ARBA" id="ARBA00023118"/>
    </source>
</evidence>
<dbReference type="OrthoDB" id="9810236at2"/>
<evidence type="ECO:0000259" key="10">
    <source>
        <dbReference type="PROSITE" id="PS51643"/>
    </source>
</evidence>
<dbReference type="EMBL" id="AGXV01000038">
    <property type="protein sequence ID" value="EIY59735.1"/>
    <property type="molecule type" value="Genomic_DNA"/>
</dbReference>
<evidence type="ECO:0000313" key="12">
    <source>
        <dbReference type="Proteomes" id="UP000005150"/>
    </source>
</evidence>
<dbReference type="NCBIfam" id="TIGR00277">
    <property type="entry name" value="HDIG"/>
    <property type="match status" value="1"/>
</dbReference>
<keyword evidence="6" id="KW-0378">Hydrolase</keyword>
<gene>
    <name evidence="11" type="ORF">HMPREF1071_03214</name>
</gene>
<dbReference type="GeneID" id="93117491"/>